<reference evidence="1" key="1">
    <citation type="submission" date="2023-07" db="EMBL/GenBank/DDBJ databases">
        <authorList>
            <consortium name="AG Swart"/>
            <person name="Singh M."/>
            <person name="Singh A."/>
            <person name="Seah K."/>
            <person name="Emmerich C."/>
        </authorList>
    </citation>
    <scope>NUCLEOTIDE SEQUENCE</scope>
    <source>
        <strain evidence="1">DP1</strain>
    </source>
</reference>
<sequence length="272" mass="31298">MKGVEEEKGTDYQLFMDCDSFYNIKQYLIVKIKKQPVAFKIDLNDQPDEGDKKYPLWKLRAIRPDITQLEITGDLSKSRKRSKILDGFKSQWVFHLILTHSSQNGQYIPSSNYLQKIYMLNPSILKLIFLRGFSFTGKEFNKLLLVASNASQVELESSTIEIDTKSIPSRVMFKLGKLYFYRCKTLGDQEEFDFEKIVTLICSCGLKNSLDEVRVPKSPILFTKKLKTLLRTDLVNLLINGLNIEETIKENISIVNTSESKGSSKNRKCIVQ</sequence>
<keyword evidence="2" id="KW-1185">Reference proteome</keyword>
<evidence type="ECO:0000313" key="1">
    <source>
        <dbReference type="EMBL" id="CAI2375315.1"/>
    </source>
</evidence>
<protein>
    <submittedName>
        <fullName evidence="1">Uncharacterized protein</fullName>
    </submittedName>
</protein>
<dbReference type="EMBL" id="CAMPGE010016779">
    <property type="protein sequence ID" value="CAI2375315.1"/>
    <property type="molecule type" value="Genomic_DNA"/>
</dbReference>
<proteinExistence type="predicted"/>
<gene>
    <name evidence="1" type="ORF">ECRASSUSDP1_LOCUS16677</name>
</gene>
<dbReference type="Proteomes" id="UP001295684">
    <property type="component" value="Unassembled WGS sequence"/>
</dbReference>
<name>A0AAD1XMB6_EUPCR</name>
<accession>A0AAD1XMB6</accession>
<organism evidence="1 2">
    <name type="scientific">Euplotes crassus</name>
    <dbReference type="NCBI Taxonomy" id="5936"/>
    <lineage>
        <taxon>Eukaryota</taxon>
        <taxon>Sar</taxon>
        <taxon>Alveolata</taxon>
        <taxon>Ciliophora</taxon>
        <taxon>Intramacronucleata</taxon>
        <taxon>Spirotrichea</taxon>
        <taxon>Hypotrichia</taxon>
        <taxon>Euplotida</taxon>
        <taxon>Euplotidae</taxon>
        <taxon>Moneuplotes</taxon>
    </lineage>
</organism>
<dbReference type="AlphaFoldDB" id="A0AAD1XMB6"/>
<comment type="caution">
    <text evidence="1">The sequence shown here is derived from an EMBL/GenBank/DDBJ whole genome shotgun (WGS) entry which is preliminary data.</text>
</comment>
<evidence type="ECO:0000313" key="2">
    <source>
        <dbReference type="Proteomes" id="UP001295684"/>
    </source>
</evidence>